<evidence type="ECO:0000256" key="1">
    <source>
        <dbReference type="SAM" id="Phobius"/>
    </source>
</evidence>
<feature type="non-terminal residue" evidence="3">
    <location>
        <position position="1"/>
    </location>
</feature>
<evidence type="ECO:0000313" key="4">
    <source>
        <dbReference type="Proteomes" id="UP001187531"/>
    </source>
</evidence>
<evidence type="ECO:0000313" key="3">
    <source>
        <dbReference type="EMBL" id="KAK2701604.1"/>
    </source>
</evidence>
<reference evidence="3" key="1">
    <citation type="submission" date="2023-07" db="EMBL/GenBank/DDBJ databases">
        <title>Chromosome-level genome assembly of Artemia franciscana.</title>
        <authorList>
            <person name="Jo E."/>
        </authorList>
    </citation>
    <scope>NUCLEOTIDE SEQUENCE</scope>
    <source>
        <tissue evidence="3">Whole body</tissue>
    </source>
</reference>
<feature type="transmembrane region" description="Helical" evidence="1">
    <location>
        <begin position="21"/>
        <end position="40"/>
    </location>
</feature>
<dbReference type="PANTHER" id="PTHR35982:SF1">
    <property type="entry name" value="SPIROCYCLASE, AVEC FAMILY"/>
    <property type="match status" value="1"/>
</dbReference>
<keyword evidence="4" id="KW-1185">Reference proteome</keyword>
<dbReference type="InterPro" id="IPR056704">
    <property type="entry name" value="DUF7802"/>
</dbReference>
<organism evidence="3 4">
    <name type="scientific">Artemia franciscana</name>
    <name type="common">Brine shrimp</name>
    <name type="synonym">Artemia sanfranciscana</name>
    <dbReference type="NCBI Taxonomy" id="6661"/>
    <lineage>
        <taxon>Eukaryota</taxon>
        <taxon>Metazoa</taxon>
        <taxon>Ecdysozoa</taxon>
        <taxon>Arthropoda</taxon>
        <taxon>Crustacea</taxon>
        <taxon>Branchiopoda</taxon>
        <taxon>Anostraca</taxon>
        <taxon>Artemiidae</taxon>
        <taxon>Artemia</taxon>
    </lineage>
</organism>
<evidence type="ECO:0000259" key="2">
    <source>
        <dbReference type="Pfam" id="PF25085"/>
    </source>
</evidence>
<dbReference type="PANTHER" id="PTHR35982">
    <property type="entry name" value="AGAP005361-PA"/>
    <property type="match status" value="1"/>
</dbReference>
<sequence length="92" mass="10862">MLIQPYRTQLKTQRVGGRWKWLWLATIIHGMVVECAAYWLPDIDNFWHSLTMVTLLGRRLPIHIMFLYPTFIYNASCAVARLKLPNWAEPFA</sequence>
<feature type="domain" description="DUF7802" evidence="2">
    <location>
        <begin position="11"/>
        <end position="90"/>
    </location>
</feature>
<dbReference type="AlphaFoldDB" id="A0AA88H7F4"/>
<accession>A0AA88H7F4</accession>
<comment type="caution">
    <text evidence="3">The sequence shown here is derived from an EMBL/GenBank/DDBJ whole genome shotgun (WGS) entry which is preliminary data.</text>
</comment>
<name>A0AA88H7F4_ARTSF</name>
<keyword evidence="1" id="KW-1133">Transmembrane helix</keyword>
<feature type="transmembrane region" description="Helical" evidence="1">
    <location>
        <begin position="60"/>
        <end position="80"/>
    </location>
</feature>
<dbReference type="Pfam" id="PF25085">
    <property type="entry name" value="DUF7802"/>
    <property type="match status" value="1"/>
</dbReference>
<protein>
    <recommendedName>
        <fullName evidence="2">DUF7802 domain-containing protein</fullName>
    </recommendedName>
</protein>
<proteinExistence type="predicted"/>
<keyword evidence="1" id="KW-0472">Membrane</keyword>
<keyword evidence="1" id="KW-0812">Transmembrane</keyword>
<dbReference type="Proteomes" id="UP001187531">
    <property type="component" value="Unassembled WGS sequence"/>
</dbReference>
<gene>
    <name evidence="3" type="ORF">QYM36_019755</name>
</gene>
<dbReference type="EMBL" id="JAVRJZ010003212">
    <property type="protein sequence ID" value="KAK2701604.1"/>
    <property type="molecule type" value="Genomic_DNA"/>
</dbReference>